<reference evidence="2 4" key="1">
    <citation type="journal article" date="2018" name="Elife">
        <title>Firefly genomes illuminate parallel origins of bioluminescence in beetles.</title>
        <authorList>
            <person name="Fallon T.R."/>
            <person name="Lower S.E."/>
            <person name="Chang C.H."/>
            <person name="Bessho-Uehara M."/>
            <person name="Martin G.J."/>
            <person name="Bewick A.J."/>
            <person name="Behringer M."/>
            <person name="Debat H.J."/>
            <person name="Wong I."/>
            <person name="Day J.C."/>
            <person name="Suvorov A."/>
            <person name="Silva C.J."/>
            <person name="Stanger-Hall K.F."/>
            <person name="Hall D.W."/>
            <person name="Schmitz R.J."/>
            <person name="Nelson D.R."/>
            <person name="Lewis S.M."/>
            <person name="Shigenobu S."/>
            <person name="Bybee S.M."/>
            <person name="Larracuente A.M."/>
            <person name="Oba Y."/>
            <person name="Weng J.K."/>
        </authorList>
    </citation>
    <scope>NUCLEOTIDE SEQUENCE [LARGE SCALE GENOMIC DNA]</scope>
    <source>
        <strain evidence="2">1611_PpyrPB1</strain>
        <tissue evidence="2">Whole body</tissue>
    </source>
</reference>
<dbReference type="InParanoid" id="A0A5N4B0T2"/>
<sequence length="602" mass="69275">MSRFRVDGISYNLRDMTLDELYQEIECIEESIPSDSESEVAVSDAEELVDNIEGGEVEEIVLSGSEDSESDLPLATVRDLIINNVTPITTPIITQVYSPPTWSNDYKPTAPPIFTHPSGVPAFIKNIDKPTPYTLFQQLVPEGFIENLVFQTNLYAEQVKQSSGKNYVPTNTTEINTFLGINMLMGIKKSPSYKDYWSTAPDLNDAFICSLMNLKRFSWLLSHLHINDNSLMPPRASLNFDKLFKIRPMIDALSATFENCLLPNQQIAVDESMIKFKGRNSLKQYMPKKPIKRGYKVWILADKSGYCLKFDLYTGKTNSQENCLGSRVIHQLTSHLRRKNHMLYFDNFFNNVPLMEDLKRHDIHAVGTVNMARRYLPTFKPDRTMNRGEFQWFTSNTGLAAIKWKDNRAVHLISNCHDPENLSEVKRKQKNGSTTMIPCPDAVIDYNRNMNYVDKFDQLLSSYKIDRRSKKWWHRIFFYLLDAAVVNAYCIYKLLDLPKITAKDFRRAVINGLLAKQLVSRKRRSSNAIPRTLIQVKKSKPFIPPEVRLCSSKHQPARSSRRRCALCSTKAKQVRTDWICSVCQVPLCLSKKKSCFQKYHIN</sequence>
<dbReference type="AlphaFoldDB" id="A0A5N4B0T2"/>
<gene>
    <name evidence="2" type="ORF">PPYR_00098</name>
    <name evidence="3" type="ORF">PPYR_02417</name>
</gene>
<comment type="caution">
    <text evidence="2">The sequence shown here is derived from an EMBL/GenBank/DDBJ whole genome shotgun (WGS) entry which is preliminary data.</text>
</comment>
<evidence type="ECO:0000313" key="3">
    <source>
        <dbReference type="EMBL" id="KAB0805447.1"/>
    </source>
</evidence>
<proteinExistence type="predicted"/>
<protein>
    <recommendedName>
        <fullName evidence="1">PiggyBac transposable element-derived protein domain-containing protein</fullName>
    </recommendedName>
</protein>
<evidence type="ECO:0000313" key="2">
    <source>
        <dbReference type="EMBL" id="KAB0803128.1"/>
    </source>
</evidence>
<name>A0A5N4B0T2_PHOPY</name>
<organism evidence="2 4">
    <name type="scientific">Photinus pyralis</name>
    <name type="common">Common eastern firefly</name>
    <name type="synonym">Lampyris pyralis</name>
    <dbReference type="NCBI Taxonomy" id="7054"/>
    <lineage>
        <taxon>Eukaryota</taxon>
        <taxon>Metazoa</taxon>
        <taxon>Ecdysozoa</taxon>
        <taxon>Arthropoda</taxon>
        <taxon>Hexapoda</taxon>
        <taxon>Insecta</taxon>
        <taxon>Pterygota</taxon>
        <taxon>Neoptera</taxon>
        <taxon>Endopterygota</taxon>
        <taxon>Coleoptera</taxon>
        <taxon>Polyphaga</taxon>
        <taxon>Elateriformia</taxon>
        <taxon>Elateroidea</taxon>
        <taxon>Lampyridae</taxon>
        <taxon>Lampyrinae</taxon>
        <taxon>Photinus</taxon>
    </lineage>
</organism>
<accession>A0A5N4B0T2</accession>
<dbReference type="OrthoDB" id="8193855at2759"/>
<dbReference type="PANTHER" id="PTHR46599:SF3">
    <property type="entry name" value="PIGGYBAC TRANSPOSABLE ELEMENT-DERIVED PROTEIN 4"/>
    <property type="match status" value="1"/>
</dbReference>
<dbReference type="Pfam" id="PF13843">
    <property type="entry name" value="DDE_Tnp_1_7"/>
    <property type="match status" value="1"/>
</dbReference>
<reference evidence="2" key="2">
    <citation type="submission" date="2019-08" db="EMBL/GenBank/DDBJ databases">
        <authorList>
            <consortium name="Photinus pyralis genome working group"/>
            <person name="Fallon T.R."/>
            <person name="Sander Lower S.E."/>
            <person name="Weng J.-K."/>
        </authorList>
    </citation>
    <scope>NUCLEOTIDE SEQUENCE</scope>
    <source>
        <strain evidence="2">1611_PpyrPB1</strain>
        <tissue evidence="2">Whole body</tissue>
    </source>
</reference>
<keyword evidence="4" id="KW-1185">Reference proteome</keyword>
<dbReference type="FunCoup" id="A0A5N4B0T2">
    <property type="interactions" value="50"/>
</dbReference>
<dbReference type="EMBL" id="VVIM01000001">
    <property type="protein sequence ID" value="KAB0803128.1"/>
    <property type="molecule type" value="Genomic_DNA"/>
</dbReference>
<evidence type="ECO:0000313" key="4">
    <source>
        <dbReference type="Proteomes" id="UP000327044"/>
    </source>
</evidence>
<dbReference type="PANTHER" id="PTHR46599">
    <property type="entry name" value="PIGGYBAC TRANSPOSABLE ELEMENT-DERIVED PROTEIN 4"/>
    <property type="match status" value="1"/>
</dbReference>
<dbReference type="InterPro" id="IPR029526">
    <property type="entry name" value="PGBD"/>
</dbReference>
<dbReference type="EMBL" id="VVIM01000001">
    <property type="protein sequence ID" value="KAB0805447.1"/>
    <property type="molecule type" value="Genomic_DNA"/>
</dbReference>
<evidence type="ECO:0000259" key="1">
    <source>
        <dbReference type="Pfam" id="PF13843"/>
    </source>
</evidence>
<dbReference type="Proteomes" id="UP000327044">
    <property type="component" value="Unassembled WGS sequence"/>
</dbReference>
<feature type="domain" description="PiggyBac transposable element-derived protein" evidence="1">
    <location>
        <begin position="131"/>
        <end position="489"/>
    </location>
</feature>